<keyword evidence="2" id="KW-0732">Signal</keyword>
<feature type="compositionally biased region" description="Low complexity" evidence="1">
    <location>
        <begin position="77"/>
        <end position="96"/>
    </location>
</feature>
<dbReference type="GeneID" id="54551506"/>
<dbReference type="AlphaFoldDB" id="A0A6A6JIC9"/>
<name>A0A6A6JIC9_WESOR</name>
<protein>
    <submittedName>
        <fullName evidence="3">Uncharacterized protein</fullName>
    </submittedName>
</protein>
<dbReference type="RefSeq" id="XP_033653850.1">
    <property type="nucleotide sequence ID" value="XM_033798331.1"/>
</dbReference>
<feature type="signal peptide" evidence="2">
    <location>
        <begin position="1"/>
        <end position="21"/>
    </location>
</feature>
<evidence type="ECO:0000256" key="1">
    <source>
        <dbReference type="SAM" id="MobiDB-lite"/>
    </source>
</evidence>
<dbReference type="EMBL" id="ML986493">
    <property type="protein sequence ID" value="KAF2276311.1"/>
    <property type="molecule type" value="Genomic_DNA"/>
</dbReference>
<sequence>MFFSFGIVLVLHLCHFVTVSGHSGDHAEDRQTSTSTYTGPTFNPTEALNYASTGSLDYHLSTTTATASVILDLPSSTISSQSTTTTPSTKTSETTSQGNPPPSQTSESIVTVSKTAAAHVRYACGSMCGGYAMGVAGLIGGLALV</sequence>
<evidence type="ECO:0000313" key="3">
    <source>
        <dbReference type="EMBL" id="KAF2276311.1"/>
    </source>
</evidence>
<reference evidence="3" key="1">
    <citation type="journal article" date="2020" name="Stud. Mycol.">
        <title>101 Dothideomycetes genomes: a test case for predicting lifestyles and emergence of pathogens.</title>
        <authorList>
            <person name="Haridas S."/>
            <person name="Albert R."/>
            <person name="Binder M."/>
            <person name="Bloem J."/>
            <person name="Labutti K."/>
            <person name="Salamov A."/>
            <person name="Andreopoulos B."/>
            <person name="Baker S."/>
            <person name="Barry K."/>
            <person name="Bills G."/>
            <person name="Bluhm B."/>
            <person name="Cannon C."/>
            <person name="Castanera R."/>
            <person name="Culley D."/>
            <person name="Daum C."/>
            <person name="Ezra D."/>
            <person name="Gonzalez J."/>
            <person name="Henrissat B."/>
            <person name="Kuo A."/>
            <person name="Liang C."/>
            <person name="Lipzen A."/>
            <person name="Lutzoni F."/>
            <person name="Magnuson J."/>
            <person name="Mondo S."/>
            <person name="Nolan M."/>
            <person name="Ohm R."/>
            <person name="Pangilinan J."/>
            <person name="Park H.-J."/>
            <person name="Ramirez L."/>
            <person name="Alfaro M."/>
            <person name="Sun H."/>
            <person name="Tritt A."/>
            <person name="Yoshinaga Y."/>
            <person name="Zwiers L.-H."/>
            <person name="Turgeon B."/>
            <person name="Goodwin S."/>
            <person name="Spatafora J."/>
            <person name="Crous P."/>
            <person name="Grigoriev I."/>
        </authorList>
    </citation>
    <scope>NUCLEOTIDE SEQUENCE</scope>
    <source>
        <strain evidence="3">CBS 379.55</strain>
    </source>
</reference>
<feature type="chain" id="PRO_5025530680" evidence="2">
    <location>
        <begin position="22"/>
        <end position="145"/>
    </location>
</feature>
<proteinExistence type="predicted"/>
<keyword evidence="4" id="KW-1185">Reference proteome</keyword>
<accession>A0A6A6JIC9</accession>
<gene>
    <name evidence="3" type="ORF">EI97DRAFT_433149</name>
</gene>
<organism evidence="3 4">
    <name type="scientific">Westerdykella ornata</name>
    <dbReference type="NCBI Taxonomy" id="318751"/>
    <lineage>
        <taxon>Eukaryota</taxon>
        <taxon>Fungi</taxon>
        <taxon>Dikarya</taxon>
        <taxon>Ascomycota</taxon>
        <taxon>Pezizomycotina</taxon>
        <taxon>Dothideomycetes</taxon>
        <taxon>Pleosporomycetidae</taxon>
        <taxon>Pleosporales</taxon>
        <taxon>Sporormiaceae</taxon>
        <taxon>Westerdykella</taxon>
    </lineage>
</organism>
<feature type="region of interest" description="Disordered" evidence="1">
    <location>
        <begin position="77"/>
        <end position="107"/>
    </location>
</feature>
<dbReference type="Proteomes" id="UP000800097">
    <property type="component" value="Unassembled WGS sequence"/>
</dbReference>
<evidence type="ECO:0000256" key="2">
    <source>
        <dbReference type="SAM" id="SignalP"/>
    </source>
</evidence>
<evidence type="ECO:0000313" key="4">
    <source>
        <dbReference type="Proteomes" id="UP000800097"/>
    </source>
</evidence>